<evidence type="ECO:0000256" key="6">
    <source>
        <dbReference type="ARBA" id="ARBA00022448"/>
    </source>
</evidence>
<evidence type="ECO:0000256" key="5">
    <source>
        <dbReference type="ARBA" id="ARBA00012232"/>
    </source>
</evidence>
<keyword evidence="9 16" id="KW-0808">Transferase</keyword>
<evidence type="ECO:0000313" key="17">
    <source>
        <dbReference type="Proteomes" id="UP000233491"/>
    </source>
</evidence>
<feature type="domain" description="HPr" evidence="15">
    <location>
        <begin position="170"/>
        <end position="257"/>
    </location>
</feature>
<comment type="similarity">
    <text evidence="4">Belongs to the PEP-utilizing enzyme family.</text>
</comment>
<comment type="caution">
    <text evidence="16">The sequence shown here is derived from an EMBL/GenBank/DDBJ whole genome shotgun (WGS) entry which is preliminary data.</text>
</comment>
<keyword evidence="7" id="KW-0963">Cytoplasm</keyword>
<dbReference type="PROSITE" id="PS51350">
    <property type="entry name" value="PTS_HPR_DOM"/>
    <property type="match status" value="1"/>
</dbReference>
<dbReference type="InterPro" id="IPR000032">
    <property type="entry name" value="HPr-like"/>
</dbReference>
<dbReference type="GO" id="GO:0016301">
    <property type="term" value="F:kinase activity"/>
    <property type="evidence" value="ECO:0007669"/>
    <property type="project" value="UniProtKB-KW"/>
</dbReference>
<dbReference type="GO" id="GO:0005737">
    <property type="term" value="C:cytoplasm"/>
    <property type="evidence" value="ECO:0007669"/>
    <property type="project" value="UniProtKB-SubCell"/>
</dbReference>
<evidence type="ECO:0000256" key="3">
    <source>
        <dbReference type="ARBA" id="ARBA00004496"/>
    </source>
</evidence>
<dbReference type="InterPro" id="IPR015813">
    <property type="entry name" value="Pyrv/PenolPyrv_kinase-like_dom"/>
</dbReference>
<sequence length="854" mass="88901">MGDKRMTTSSISVRAPLKGRIVPLGDVPDPMFALGMMGDGVAIEPEVGEVHAPVAGTVTSVHRRGHAVKVMTVEGAEFLVHVGLEAVALRGTGLSAVVAEGDRVAAGDLLIRFDLAALVESCGIVTTPILVTNEEAFHVTARKSGGAVGFGDEVMTVMPIGVEAPPPVERLERDVVLEMSEGLHARPAALLAAKAKEYASAVEIALGERKANAKSPVSLLTLGSRWGSRLTVSAEGADAAAAVDGVIEAIASGLGDPIVPYVDAGQGTLPGVSDAVSVEEEAPVDLTPFGPDDRPQLAGVVAAPGLAIGRAVHLKEKVARPAEQGGDMVAESEALDAAIARVHQHLSEQATAGRTQQQREIMAAHAALLEDTELLEGARDRIARGKSAGWAFSDTISAQAALLRGLDNARLAERAADLVDLEQQVLTVLAGGSPESLALPEDAIAIADDLLPSQFMAFGERLPAAFVVAKGGRTSHVAILSAASGVPMLAAVGADARRIPEGTPLIVDAERGEIQVNPTEATIEATRKAAAEREARRAANREAAPIDCVMADGTRLPVYANVGSVADAARGLAFGAEGSGLLRTEFLFLDRPTAPTEAEQQAEYQAIADALRGKPLTIRTLDIGGDKPLPYLKQAAEENPILGVRGIRVSRRRPDLLRQQFRAILKVTPVSVVRIMMPMIADIGELRWAKGIFEEEKAALGVTADVPLGIMIEVPAAVAMADKLAQEADFFSIGTNDLTQYVLAMDRGNTELAPEIDSLHPAVLKTIGDAAAAGARHGCPVGVCGGLASELPAAPILIGLGVTSLSATRSGIPDLKAFIRTLDKGTCRAVAEEALSLDSAAEVRAMVARRWPGL</sequence>
<dbReference type="InterPro" id="IPR036618">
    <property type="entry name" value="PtsI_HPr-bd_sf"/>
</dbReference>
<dbReference type="InterPro" id="IPR001020">
    <property type="entry name" value="PTS_HPr_His_P_site"/>
</dbReference>
<dbReference type="InterPro" id="IPR000121">
    <property type="entry name" value="PEP_util_C"/>
</dbReference>
<protein>
    <recommendedName>
        <fullName evidence="5">phosphoenolpyruvate--protein phosphotransferase</fullName>
        <ecNumber evidence="5">2.7.3.9</ecNumber>
    </recommendedName>
</protein>
<dbReference type="Gene3D" id="3.30.1340.10">
    <property type="entry name" value="HPr-like"/>
    <property type="match status" value="1"/>
</dbReference>
<comment type="cofactor">
    <cofactor evidence="2">
        <name>Mg(2+)</name>
        <dbReference type="ChEBI" id="CHEBI:18420"/>
    </cofactor>
</comment>
<dbReference type="PROSITE" id="PS00369">
    <property type="entry name" value="PTS_HPR_HIS"/>
    <property type="match status" value="1"/>
</dbReference>
<keyword evidence="11" id="KW-0479">Metal-binding</keyword>
<comment type="subcellular location">
    <subcellularLocation>
        <location evidence="3">Cytoplasm</location>
    </subcellularLocation>
</comment>
<gene>
    <name evidence="16" type="primary">ptsP</name>
    <name evidence="16" type="ORF">CXZ10_08600</name>
</gene>
<dbReference type="Pfam" id="PF05524">
    <property type="entry name" value="PEP-utilisers_N"/>
    <property type="match status" value="1"/>
</dbReference>
<name>A0A2N3LXT3_9HYPH</name>
<dbReference type="Pfam" id="PF00358">
    <property type="entry name" value="PTS_EIIA_1"/>
    <property type="match status" value="1"/>
</dbReference>
<accession>A0A2N3LXT3</accession>
<dbReference type="Proteomes" id="UP000233491">
    <property type="component" value="Unassembled WGS sequence"/>
</dbReference>
<dbReference type="InterPro" id="IPR008731">
    <property type="entry name" value="PTS_EIN"/>
</dbReference>
<dbReference type="GO" id="GO:0046872">
    <property type="term" value="F:metal ion binding"/>
    <property type="evidence" value="ECO:0007669"/>
    <property type="project" value="UniProtKB-KW"/>
</dbReference>
<keyword evidence="16" id="KW-0670">Pyruvate</keyword>
<dbReference type="InterPro" id="IPR035895">
    <property type="entry name" value="HPr-like_sf"/>
</dbReference>
<dbReference type="InterPro" id="IPR023151">
    <property type="entry name" value="PEP_util_CS"/>
</dbReference>
<dbReference type="Gene3D" id="1.10.274.10">
    <property type="entry name" value="PtsI, HPr-binding domain"/>
    <property type="match status" value="1"/>
</dbReference>
<keyword evidence="8" id="KW-0762">Sugar transport</keyword>
<evidence type="ECO:0000256" key="11">
    <source>
        <dbReference type="ARBA" id="ARBA00022723"/>
    </source>
</evidence>
<dbReference type="Gene3D" id="2.70.70.10">
    <property type="entry name" value="Glucose Permease (Domain IIA)"/>
    <property type="match status" value="1"/>
</dbReference>
<evidence type="ECO:0000256" key="9">
    <source>
        <dbReference type="ARBA" id="ARBA00022679"/>
    </source>
</evidence>
<comment type="catalytic activity">
    <reaction evidence="1">
        <text>L-histidyl-[protein] + phosphoenolpyruvate = N(pros)-phospho-L-histidyl-[protein] + pyruvate</text>
        <dbReference type="Rhea" id="RHEA:23880"/>
        <dbReference type="Rhea" id="RHEA-COMP:9745"/>
        <dbReference type="Rhea" id="RHEA-COMP:9746"/>
        <dbReference type="ChEBI" id="CHEBI:15361"/>
        <dbReference type="ChEBI" id="CHEBI:29979"/>
        <dbReference type="ChEBI" id="CHEBI:58702"/>
        <dbReference type="ChEBI" id="CHEBI:64837"/>
        <dbReference type="EC" id="2.7.3.9"/>
    </reaction>
</comment>
<dbReference type="Gene3D" id="3.20.20.60">
    <property type="entry name" value="Phosphoenolpyruvate-binding domains"/>
    <property type="match status" value="1"/>
</dbReference>
<dbReference type="SUPFAM" id="SSF51621">
    <property type="entry name" value="Phosphoenolpyruvate/pyruvate domain"/>
    <property type="match status" value="1"/>
</dbReference>
<evidence type="ECO:0000259" key="14">
    <source>
        <dbReference type="PROSITE" id="PS51093"/>
    </source>
</evidence>
<evidence type="ECO:0000256" key="10">
    <source>
        <dbReference type="ARBA" id="ARBA00022683"/>
    </source>
</evidence>
<evidence type="ECO:0000313" key="16">
    <source>
        <dbReference type="EMBL" id="PKR89432.1"/>
    </source>
</evidence>
<evidence type="ECO:0000256" key="13">
    <source>
        <dbReference type="ARBA" id="ARBA00022842"/>
    </source>
</evidence>
<dbReference type="PANTHER" id="PTHR46244">
    <property type="entry name" value="PHOSPHOENOLPYRUVATE-PROTEIN PHOSPHOTRANSFERASE"/>
    <property type="match status" value="1"/>
</dbReference>
<keyword evidence="6" id="KW-0813">Transport</keyword>
<evidence type="ECO:0000256" key="2">
    <source>
        <dbReference type="ARBA" id="ARBA00001946"/>
    </source>
</evidence>
<dbReference type="PROSITE" id="PS51093">
    <property type="entry name" value="PTS_EIIA_TYPE_1"/>
    <property type="match status" value="1"/>
</dbReference>
<dbReference type="Pfam" id="PF00391">
    <property type="entry name" value="PEP-utilizers"/>
    <property type="match status" value="1"/>
</dbReference>
<dbReference type="CDD" id="cd00367">
    <property type="entry name" value="PTS-HPr_like"/>
    <property type="match status" value="1"/>
</dbReference>
<dbReference type="PRINTS" id="PR00107">
    <property type="entry name" value="PHOSPHOCPHPR"/>
</dbReference>
<evidence type="ECO:0000256" key="8">
    <source>
        <dbReference type="ARBA" id="ARBA00022597"/>
    </source>
</evidence>
<proteinExistence type="inferred from homology"/>
<organism evidence="16 17">
    <name type="scientific">Pleomorphomonas diazotrophica</name>
    <dbReference type="NCBI Taxonomy" id="1166257"/>
    <lineage>
        <taxon>Bacteria</taxon>
        <taxon>Pseudomonadati</taxon>
        <taxon>Pseudomonadota</taxon>
        <taxon>Alphaproteobacteria</taxon>
        <taxon>Hyphomicrobiales</taxon>
        <taxon>Pleomorphomonadaceae</taxon>
        <taxon>Pleomorphomonas</taxon>
    </lineage>
</organism>
<dbReference type="NCBIfam" id="TIGR01417">
    <property type="entry name" value="PTS_I_fam"/>
    <property type="match status" value="1"/>
</dbReference>
<dbReference type="SUPFAM" id="SSF47831">
    <property type="entry name" value="Enzyme I of the PEP:sugar phosphotransferase system HPr-binding (sub)domain"/>
    <property type="match status" value="1"/>
</dbReference>
<dbReference type="GO" id="GO:0008965">
    <property type="term" value="F:phosphoenolpyruvate-protein phosphotransferase activity"/>
    <property type="evidence" value="ECO:0007669"/>
    <property type="project" value="UniProtKB-EC"/>
</dbReference>
<dbReference type="EMBL" id="PJNW01000005">
    <property type="protein sequence ID" value="PKR89432.1"/>
    <property type="molecule type" value="Genomic_DNA"/>
</dbReference>
<dbReference type="InterPro" id="IPR006318">
    <property type="entry name" value="PTS_EI-like"/>
</dbReference>
<dbReference type="InterPro" id="IPR050499">
    <property type="entry name" value="PEP-utilizing_PTS_enzyme"/>
</dbReference>
<dbReference type="InterPro" id="IPR001127">
    <property type="entry name" value="PTS_EIIA_1_perm"/>
</dbReference>
<dbReference type="PROSITE" id="PS00742">
    <property type="entry name" value="PEP_ENZYMES_2"/>
    <property type="match status" value="1"/>
</dbReference>
<evidence type="ECO:0000259" key="15">
    <source>
        <dbReference type="PROSITE" id="PS51350"/>
    </source>
</evidence>
<keyword evidence="17" id="KW-1185">Reference proteome</keyword>
<keyword evidence="10" id="KW-0598">Phosphotransferase system</keyword>
<dbReference type="NCBIfam" id="TIGR01003">
    <property type="entry name" value="PTS_HPr_family"/>
    <property type="match status" value="1"/>
</dbReference>
<dbReference type="Gene3D" id="3.50.30.10">
    <property type="entry name" value="Phosphohistidine domain"/>
    <property type="match status" value="1"/>
</dbReference>
<dbReference type="SUPFAM" id="SSF55594">
    <property type="entry name" value="HPr-like"/>
    <property type="match status" value="1"/>
</dbReference>
<dbReference type="InterPro" id="IPR040442">
    <property type="entry name" value="Pyrv_kinase-like_dom_sf"/>
</dbReference>
<dbReference type="Pfam" id="PF02896">
    <property type="entry name" value="PEP-utilizers_C"/>
    <property type="match status" value="1"/>
</dbReference>
<dbReference type="SUPFAM" id="SSF51261">
    <property type="entry name" value="Duplicated hybrid motif"/>
    <property type="match status" value="1"/>
</dbReference>
<dbReference type="SUPFAM" id="SSF52009">
    <property type="entry name" value="Phosphohistidine domain"/>
    <property type="match status" value="1"/>
</dbReference>
<evidence type="ECO:0000256" key="1">
    <source>
        <dbReference type="ARBA" id="ARBA00000683"/>
    </source>
</evidence>
<keyword evidence="12" id="KW-0418">Kinase</keyword>
<evidence type="ECO:0000256" key="7">
    <source>
        <dbReference type="ARBA" id="ARBA00022490"/>
    </source>
</evidence>
<evidence type="ECO:0000256" key="4">
    <source>
        <dbReference type="ARBA" id="ARBA00007837"/>
    </source>
</evidence>
<evidence type="ECO:0000256" key="12">
    <source>
        <dbReference type="ARBA" id="ARBA00022777"/>
    </source>
</evidence>
<dbReference type="EC" id="2.7.3.9" evidence="5"/>
<dbReference type="AlphaFoldDB" id="A0A2N3LXT3"/>
<dbReference type="InterPro" id="IPR036637">
    <property type="entry name" value="Phosphohistidine_dom_sf"/>
</dbReference>
<feature type="domain" description="PTS EIIA type-1" evidence="14">
    <location>
        <begin position="29"/>
        <end position="133"/>
    </location>
</feature>
<dbReference type="PANTHER" id="PTHR46244:SF6">
    <property type="entry name" value="PHOSPHOENOLPYRUVATE-PROTEIN PHOSPHOTRANSFERASE"/>
    <property type="match status" value="1"/>
</dbReference>
<reference evidence="16 17" key="1">
    <citation type="submission" date="2017-12" db="EMBL/GenBank/DDBJ databases">
        <title>Anaerobic carbon monoxide metabolism by Pleomorphomonas carboxyditropha sp. nov., a new mesophilic hydrogenogenic carboxidotroph.</title>
        <authorList>
            <person name="Esquivel-Elizondo S."/>
            <person name="Krajmalnik-Brown R."/>
        </authorList>
    </citation>
    <scope>NUCLEOTIDE SEQUENCE [LARGE SCALE GENOMIC DNA]</scope>
    <source>
        <strain evidence="16 17">R5-392</strain>
    </source>
</reference>
<dbReference type="NCBIfam" id="TIGR00830">
    <property type="entry name" value="PTBA"/>
    <property type="match status" value="1"/>
</dbReference>
<dbReference type="GO" id="GO:0009401">
    <property type="term" value="P:phosphoenolpyruvate-dependent sugar phosphotransferase system"/>
    <property type="evidence" value="ECO:0007669"/>
    <property type="project" value="UniProtKB-KW"/>
</dbReference>
<dbReference type="OrthoDB" id="9765468at2"/>
<dbReference type="InterPro" id="IPR008279">
    <property type="entry name" value="PEP-util_enz_mobile_dom"/>
</dbReference>
<keyword evidence="13" id="KW-0460">Magnesium</keyword>
<dbReference type="InterPro" id="IPR011055">
    <property type="entry name" value="Dup_hybrid_motif"/>
</dbReference>
<dbReference type="Pfam" id="PF00381">
    <property type="entry name" value="PTS-HPr"/>
    <property type="match status" value="1"/>
</dbReference>
<dbReference type="PRINTS" id="PR01736">
    <property type="entry name" value="PHPHTRNFRASE"/>
</dbReference>